<comment type="caution">
    <text evidence="4">The sequence shown here is derived from an EMBL/GenBank/DDBJ whole genome shotgun (WGS) entry which is preliminary data.</text>
</comment>
<feature type="domain" description="Beta-lactamase class A catalytic" evidence="3">
    <location>
        <begin position="259"/>
        <end position="469"/>
    </location>
</feature>
<dbReference type="InterPro" id="IPR012338">
    <property type="entry name" value="Beta-lactam/transpept-like"/>
</dbReference>
<organism evidence="4 5">
    <name type="scientific">Vasconcelosia minhoensis LEGE 07310</name>
    <dbReference type="NCBI Taxonomy" id="915328"/>
    <lineage>
        <taxon>Bacteria</taxon>
        <taxon>Bacillati</taxon>
        <taxon>Cyanobacteriota</taxon>
        <taxon>Cyanophyceae</taxon>
        <taxon>Nodosilineales</taxon>
        <taxon>Cymatolegaceae</taxon>
        <taxon>Vasconcelosia</taxon>
        <taxon>Vasconcelosia minhoensis</taxon>
    </lineage>
</organism>
<dbReference type="RefSeq" id="WP_193904624.1">
    <property type="nucleotide sequence ID" value="NZ_JADEXG010000002.1"/>
</dbReference>
<feature type="compositionally biased region" description="Low complexity" evidence="1">
    <location>
        <begin position="8"/>
        <end position="21"/>
    </location>
</feature>
<evidence type="ECO:0000313" key="5">
    <source>
        <dbReference type="Proteomes" id="UP000636505"/>
    </source>
</evidence>
<accession>A0A8J7AAN7</accession>
<keyword evidence="4" id="KW-0378">Hydrolase</keyword>
<gene>
    <name evidence="4" type="ORF">IQ241_01375</name>
</gene>
<keyword evidence="5" id="KW-1185">Reference proteome</keyword>
<dbReference type="Gene3D" id="3.40.710.10">
    <property type="entry name" value="DD-peptidase/beta-lactamase superfamily"/>
    <property type="match status" value="1"/>
</dbReference>
<feature type="compositionally biased region" description="Low complexity" evidence="1">
    <location>
        <begin position="81"/>
        <end position="93"/>
    </location>
</feature>
<evidence type="ECO:0000256" key="2">
    <source>
        <dbReference type="SAM" id="Phobius"/>
    </source>
</evidence>
<dbReference type="SUPFAM" id="SSF56601">
    <property type="entry name" value="beta-lactamase/transpeptidase-like"/>
    <property type="match status" value="1"/>
</dbReference>
<evidence type="ECO:0000259" key="3">
    <source>
        <dbReference type="Pfam" id="PF13354"/>
    </source>
</evidence>
<proteinExistence type="predicted"/>
<keyword evidence="2" id="KW-0812">Transmembrane</keyword>
<evidence type="ECO:0000313" key="4">
    <source>
        <dbReference type="EMBL" id="MBE9075959.1"/>
    </source>
</evidence>
<feature type="compositionally biased region" description="Low complexity" evidence="1">
    <location>
        <begin position="45"/>
        <end position="58"/>
    </location>
</feature>
<dbReference type="GO" id="GO:0008800">
    <property type="term" value="F:beta-lactamase activity"/>
    <property type="evidence" value="ECO:0007669"/>
    <property type="project" value="InterPro"/>
</dbReference>
<name>A0A8J7AAN7_9CYAN</name>
<keyword evidence="2" id="KW-1133">Transmembrane helix</keyword>
<dbReference type="EMBL" id="JADEXG010000002">
    <property type="protein sequence ID" value="MBE9075959.1"/>
    <property type="molecule type" value="Genomic_DNA"/>
</dbReference>
<dbReference type="GO" id="GO:0046677">
    <property type="term" value="P:response to antibiotic"/>
    <property type="evidence" value="ECO:0007669"/>
    <property type="project" value="InterPro"/>
</dbReference>
<keyword evidence="2" id="KW-0472">Membrane</keyword>
<dbReference type="PANTHER" id="PTHR35333">
    <property type="entry name" value="BETA-LACTAMASE"/>
    <property type="match status" value="1"/>
</dbReference>
<dbReference type="InterPro" id="IPR045155">
    <property type="entry name" value="Beta-lactam_cat"/>
</dbReference>
<dbReference type="AlphaFoldDB" id="A0A8J7AAN7"/>
<reference evidence="4" key="1">
    <citation type="submission" date="2020-10" db="EMBL/GenBank/DDBJ databases">
        <authorList>
            <person name="Castelo-Branco R."/>
            <person name="Eusebio N."/>
            <person name="Adriana R."/>
            <person name="Vieira A."/>
            <person name="Brugerolle De Fraissinette N."/>
            <person name="Rezende De Castro R."/>
            <person name="Schneider M.P."/>
            <person name="Vasconcelos V."/>
            <person name="Leao P.N."/>
        </authorList>
    </citation>
    <scope>NUCLEOTIDE SEQUENCE</scope>
    <source>
        <strain evidence="4">LEGE 07310</strain>
    </source>
</reference>
<dbReference type="GO" id="GO:0030655">
    <property type="term" value="P:beta-lactam antibiotic catabolic process"/>
    <property type="evidence" value="ECO:0007669"/>
    <property type="project" value="InterPro"/>
</dbReference>
<feature type="transmembrane region" description="Helical" evidence="2">
    <location>
        <begin position="173"/>
        <end position="197"/>
    </location>
</feature>
<dbReference type="Pfam" id="PF13354">
    <property type="entry name" value="Beta-lactamase2"/>
    <property type="match status" value="1"/>
</dbReference>
<feature type="compositionally biased region" description="Basic residues" evidence="1">
    <location>
        <begin position="153"/>
        <end position="163"/>
    </location>
</feature>
<feature type="compositionally biased region" description="Polar residues" evidence="1">
    <location>
        <begin position="59"/>
        <end position="69"/>
    </location>
</feature>
<dbReference type="PANTHER" id="PTHR35333:SF4">
    <property type="entry name" value="SLR0121 PROTEIN"/>
    <property type="match status" value="1"/>
</dbReference>
<dbReference type="InterPro" id="IPR000871">
    <property type="entry name" value="Beta-lactam_class-A"/>
</dbReference>
<dbReference type="Proteomes" id="UP000636505">
    <property type="component" value="Unassembled WGS sequence"/>
</dbReference>
<sequence length="516" mass="54125">MPTDSQISSMADTNSSSSASTRSKRGGAQFPPRPVSAAGQPELKPSAASARPQARSQANPRRSSRSPSKAQGRRSRSSRLTPGAATPATAAAPGRGGGLFAGLLQRQGSDRRSRKGAAKTAGQSRTHLKSVPEPHALSRSAAQASPSALVRPPRQRASRASSRRSLPKLPAPLIYTIWLMVLGMGVAVIAGTLLSWLEPEASDSAIINGQTASRTDSALSTPEPTVQEPKTLPLLQSDTSLKASIEEIAALFPGLVQEVFFIDLDSGQYVDIAGAKPTPAASTIKLPILLAFFEEVDAGRISLNQTLVLQASQIGGGSGNIQDMSPGTEFTALEVASAMIITSDNTATNMIIDLLGGAEALNARFKAQGLTATQIQNPLPDLEGTNTTSPKDLVQTLAVISEGKTLTTAARDRVLNILQRTESKRLIPTGVEVEGAITYNKTGDIALALGDAALIDLPDGKRYALSVLVQRSDNDGRARELIQRVSQQVFQAVNQPLPATPAAAEEPGEAFIESEN</sequence>
<protein>
    <submittedName>
        <fullName evidence="4">Serine hydrolase</fullName>
    </submittedName>
</protein>
<feature type="region of interest" description="Disordered" evidence="1">
    <location>
        <begin position="1"/>
        <end position="163"/>
    </location>
</feature>
<evidence type="ECO:0000256" key="1">
    <source>
        <dbReference type="SAM" id="MobiDB-lite"/>
    </source>
</evidence>